<protein>
    <submittedName>
        <fullName evidence="1">Ferredoxin</fullName>
    </submittedName>
</protein>
<accession>A0A832V2P8</accession>
<name>A0A832V2P8_9ARCH</name>
<dbReference type="Pfam" id="PF13459">
    <property type="entry name" value="Fer4_15"/>
    <property type="match status" value="1"/>
</dbReference>
<evidence type="ECO:0000313" key="2">
    <source>
        <dbReference type="Proteomes" id="UP000646946"/>
    </source>
</evidence>
<dbReference type="SUPFAM" id="SSF54862">
    <property type="entry name" value="4Fe-4S ferredoxins"/>
    <property type="match status" value="1"/>
</dbReference>
<gene>
    <name evidence="1" type="ORF">H1016_05260</name>
</gene>
<organism evidence="1 2">
    <name type="scientific">Candidatus Naiadarchaeum limnaeum</name>
    <dbReference type="NCBI Taxonomy" id="2756139"/>
    <lineage>
        <taxon>Archaea</taxon>
        <taxon>Candidatus Undinarchaeota</taxon>
        <taxon>Candidatus Undinarchaeia</taxon>
        <taxon>Candidatus Naiadarchaeales</taxon>
        <taxon>Candidatus Naiadarchaeaceae</taxon>
        <taxon>Candidatus Naiadarchaeum</taxon>
    </lineage>
</organism>
<dbReference type="Gene3D" id="3.30.70.20">
    <property type="match status" value="1"/>
</dbReference>
<dbReference type="Proteomes" id="UP000646946">
    <property type="component" value="Unassembled WGS sequence"/>
</dbReference>
<proteinExistence type="predicted"/>
<reference evidence="1 2" key="1">
    <citation type="journal article" name="Nat. Commun.">
        <title>Undinarchaeota illuminate DPANN phylogeny and the impact of gene transfer on archaeal evolution.</title>
        <authorList>
            <person name="Dombrowski N."/>
            <person name="Williams T.A."/>
            <person name="Sun J."/>
            <person name="Woodcroft B.J."/>
            <person name="Lee J.H."/>
            <person name="Minh B.Q."/>
            <person name="Rinke C."/>
            <person name="Spang A."/>
        </authorList>
    </citation>
    <scope>NUCLEOTIDE SEQUENCE [LARGE SCALE GENOMIC DNA]</scope>
    <source>
        <strain evidence="1">MAG_bin1129</strain>
    </source>
</reference>
<sequence length="78" mass="8858">MAKKYRIILERNTCIGVFACVEADAKWWIKSDDGKVDLKDAKEVQPGIWEIILEEGQFNPEAEKVCPVVAIKIIPVEE</sequence>
<dbReference type="AlphaFoldDB" id="A0A832V2P8"/>
<keyword evidence="2" id="KW-1185">Reference proteome</keyword>
<comment type="caution">
    <text evidence="1">The sequence shown here is derived from an EMBL/GenBank/DDBJ whole genome shotgun (WGS) entry which is preliminary data.</text>
</comment>
<dbReference type="EMBL" id="DVAB01000046">
    <property type="protein sequence ID" value="HIK00913.1"/>
    <property type="molecule type" value="Genomic_DNA"/>
</dbReference>
<evidence type="ECO:0000313" key="1">
    <source>
        <dbReference type="EMBL" id="HIK00913.1"/>
    </source>
</evidence>